<dbReference type="EMBL" id="JAFIRN010000010">
    <property type="protein sequence ID" value="KAG5840351.1"/>
    <property type="molecule type" value="Genomic_DNA"/>
</dbReference>
<dbReference type="PRINTS" id="PR01768">
    <property type="entry name" value="TRPVRECEPTOR"/>
</dbReference>
<comment type="caution">
    <text evidence="2">The sequence shown here is derived from an EMBL/GenBank/DDBJ whole genome shotgun (WGS) entry which is preliminary data.</text>
</comment>
<dbReference type="AlphaFoldDB" id="A0A9D3M1W4"/>
<evidence type="ECO:0000313" key="2">
    <source>
        <dbReference type="EMBL" id="KAG5840351.1"/>
    </source>
</evidence>
<accession>A0A9D3M1W4</accession>
<protein>
    <submittedName>
        <fullName evidence="2">Uncharacterized protein</fullName>
    </submittedName>
</protein>
<dbReference type="GO" id="GO:0016020">
    <property type="term" value="C:membrane"/>
    <property type="evidence" value="ECO:0007669"/>
    <property type="project" value="InterPro"/>
</dbReference>
<evidence type="ECO:0000256" key="1">
    <source>
        <dbReference type="SAM" id="MobiDB-lite"/>
    </source>
</evidence>
<evidence type="ECO:0000313" key="3">
    <source>
        <dbReference type="Proteomes" id="UP001044222"/>
    </source>
</evidence>
<dbReference type="Proteomes" id="UP001044222">
    <property type="component" value="Chromosome 10"/>
</dbReference>
<feature type="compositionally biased region" description="Polar residues" evidence="1">
    <location>
        <begin position="11"/>
        <end position="24"/>
    </location>
</feature>
<dbReference type="Gene3D" id="1.25.40.20">
    <property type="entry name" value="Ankyrin repeat-containing domain"/>
    <property type="match status" value="1"/>
</dbReference>
<proteinExistence type="predicted"/>
<name>A0A9D3M1W4_ANGAN</name>
<feature type="region of interest" description="Disordered" evidence="1">
    <location>
        <begin position="1"/>
        <end position="77"/>
    </location>
</feature>
<dbReference type="InterPro" id="IPR036770">
    <property type="entry name" value="Ankyrin_rpt-contain_sf"/>
</dbReference>
<feature type="compositionally biased region" description="Basic and acidic residues" evidence="1">
    <location>
        <begin position="61"/>
        <end position="71"/>
    </location>
</feature>
<gene>
    <name evidence="2" type="ORF">ANANG_G00187880</name>
</gene>
<organism evidence="2 3">
    <name type="scientific">Anguilla anguilla</name>
    <name type="common">European freshwater eel</name>
    <name type="synonym">Muraena anguilla</name>
    <dbReference type="NCBI Taxonomy" id="7936"/>
    <lineage>
        <taxon>Eukaryota</taxon>
        <taxon>Metazoa</taxon>
        <taxon>Chordata</taxon>
        <taxon>Craniata</taxon>
        <taxon>Vertebrata</taxon>
        <taxon>Euteleostomi</taxon>
        <taxon>Actinopterygii</taxon>
        <taxon>Neopterygii</taxon>
        <taxon>Teleostei</taxon>
        <taxon>Anguilliformes</taxon>
        <taxon>Anguillidae</taxon>
        <taxon>Anguilla</taxon>
    </lineage>
</organism>
<dbReference type="PRINTS" id="PR01769">
    <property type="entry name" value="VRL2RECEPTOR"/>
</dbReference>
<sequence>MKFQGAFKKGPSNSTDPLESSSYESPVVIGPKKAPMDSLFDYGTYRQPANQKRKRKMLPRGKTEVEPDRSVTPDPPKGLLEYLLGTDKRLTDEEFKEPSTGKTCLPKALLNLFGGRNDTIPFLIDVAERTGNLREFVNTPFRDVYYRGQPHSFFRGRALPGNGGVEPSVSRPCRSVAAPLVQQA</sequence>
<dbReference type="GO" id="GO:0005216">
    <property type="term" value="F:monoatomic ion channel activity"/>
    <property type="evidence" value="ECO:0007669"/>
    <property type="project" value="InterPro"/>
</dbReference>
<dbReference type="InterPro" id="IPR008347">
    <property type="entry name" value="TrpV1-4"/>
</dbReference>
<dbReference type="InterPro" id="IPR008348">
    <property type="entry name" value="TrpV4"/>
</dbReference>
<reference evidence="2" key="1">
    <citation type="submission" date="2021-01" db="EMBL/GenBank/DDBJ databases">
        <title>A chromosome-scale assembly of European eel, Anguilla anguilla.</title>
        <authorList>
            <person name="Henkel C."/>
            <person name="Jong-Raadsen S.A."/>
            <person name="Dufour S."/>
            <person name="Weltzien F.-A."/>
            <person name="Palstra A.P."/>
            <person name="Pelster B."/>
            <person name="Spaink H.P."/>
            <person name="Van Den Thillart G.E."/>
            <person name="Jansen H."/>
            <person name="Zahm M."/>
            <person name="Klopp C."/>
            <person name="Cedric C."/>
            <person name="Louis A."/>
            <person name="Berthelot C."/>
            <person name="Parey E."/>
            <person name="Roest Crollius H."/>
            <person name="Montfort J."/>
            <person name="Robinson-Rechavi M."/>
            <person name="Bucao C."/>
            <person name="Bouchez O."/>
            <person name="Gislard M."/>
            <person name="Lluch J."/>
            <person name="Milhes M."/>
            <person name="Lampietro C."/>
            <person name="Lopez Roques C."/>
            <person name="Donnadieu C."/>
            <person name="Braasch I."/>
            <person name="Desvignes T."/>
            <person name="Postlethwait J."/>
            <person name="Bobe J."/>
            <person name="Guiguen Y."/>
            <person name="Dirks R."/>
        </authorList>
    </citation>
    <scope>NUCLEOTIDE SEQUENCE</scope>
    <source>
        <strain evidence="2">Tag_6206</strain>
        <tissue evidence="2">Liver</tissue>
    </source>
</reference>
<keyword evidence="3" id="KW-1185">Reference proteome</keyword>